<feature type="region of interest" description="Disordered" evidence="6">
    <location>
        <begin position="783"/>
        <end position="818"/>
    </location>
</feature>
<feature type="compositionally biased region" description="Low complexity" evidence="6">
    <location>
        <begin position="1"/>
        <end position="10"/>
    </location>
</feature>
<feature type="compositionally biased region" description="Acidic residues" evidence="6">
    <location>
        <begin position="809"/>
        <end position="818"/>
    </location>
</feature>
<dbReference type="GO" id="GO:0005737">
    <property type="term" value="C:cytoplasm"/>
    <property type="evidence" value="ECO:0007669"/>
    <property type="project" value="TreeGrafter"/>
</dbReference>
<feature type="region of interest" description="Disordered" evidence="6">
    <location>
        <begin position="85"/>
        <end position="131"/>
    </location>
</feature>
<feature type="compositionally biased region" description="Acidic residues" evidence="6">
    <location>
        <begin position="18"/>
        <end position="36"/>
    </location>
</feature>
<feature type="binding site" evidence="5">
    <location>
        <position position="597"/>
    </location>
    <ligand>
        <name>substrate</name>
    </ligand>
</feature>
<dbReference type="InterPro" id="IPR007724">
    <property type="entry name" value="Poly_GlycHdrlase"/>
</dbReference>
<dbReference type="GO" id="GO:0005634">
    <property type="term" value="C:nucleus"/>
    <property type="evidence" value="ECO:0007669"/>
    <property type="project" value="TreeGrafter"/>
</dbReference>
<feature type="region of interest" description="Disordered" evidence="6">
    <location>
        <begin position="265"/>
        <end position="293"/>
    </location>
</feature>
<name>L8GXY7_ACACF</name>
<feature type="binding site" evidence="5">
    <location>
        <position position="556"/>
    </location>
    <ligand>
        <name>substrate</name>
    </ligand>
</feature>
<evidence type="ECO:0000259" key="8">
    <source>
        <dbReference type="Pfam" id="PF10283"/>
    </source>
</evidence>
<dbReference type="EC" id="3.2.1.143" evidence="2"/>
<feature type="compositionally biased region" description="Basic and acidic residues" evidence="6">
    <location>
        <begin position="106"/>
        <end position="115"/>
    </location>
</feature>
<feature type="region of interest" description="Disordered" evidence="6">
    <location>
        <begin position="751"/>
        <end position="771"/>
    </location>
</feature>
<accession>L8GXY7</accession>
<dbReference type="OrthoDB" id="1937899at2759"/>
<dbReference type="InterPro" id="IPR048362">
    <property type="entry name" value="PARG_helical"/>
</dbReference>
<feature type="region of interest" description="Disordered" evidence="6">
    <location>
        <begin position="1"/>
        <end position="42"/>
    </location>
</feature>
<dbReference type="GO" id="GO:0006282">
    <property type="term" value="P:regulation of DNA repair"/>
    <property type="evidence" value="ECO:0007669"/>
    <property type="project" value="InterPro"/>
</dbReference>
<reference evidence="10 11" key="1">
    <citation type="journal article" date="2013" name="Genome Biol.">
        <title>Genome of Acanthamoeba castellanii highlights extensive lateral gene transfer and early evolution of tyrosine kinase signaling.</title>
        <authorList>
            <person name="Clarke M."/>
            <person name="Lohan A.J."/>
            <person name="Liu B."/>
            <person name="Lagkouvardos I."/>
            <person name="Roy S."/>
            <person name="Zafar N."/>
            <person name="Bertelli C."/>
            <person name="Schilde C."/>
            <person name="Kianianmomeni A."/>
            <person name="Burglin T.R."/>
            <person name="Frech C."/>
            <person name="Turcotte B."/>
            <person name="Kopec K.O."/>
            <person name="Synnott J.M."/>
            <person name="Choo C."/>
            <person name="Paponov I."/>
            <person name="Finkler A."/>
            <person name="Soon Heng Tan C."/>
            <person name="Hutchins A.P."/>
            <person name="Weinmeier T."/>
            <person name="Rattei T."/>
            <person name="Chu J.S."/>
            <person name="Gimenez G."/>
            <person name="Irimia M."/>
            <person name="Rigden D.J."/>
            <person name="Fitzpatrick D.A."/>
            <person name="Lorenzo-Morales J."/>
            <person name="Bateman A."/>
            <person name="Chiu C.H."/>
            <person name="Tang P."/>
            <person name="Hegemann P."/>
            <person name="Fromm H."/>
            <person name="Raoult D."/>
            <person name="Greub G."/>
            <person name="Miranda-Saavedra D."/>
            <person name="Chen N."/>
            <person name="Nash P."/>
            <person name="Ginger M.L."/>
            <person name="Horn M."/>
            <person name="Schaap P."/>
            <person name="Caler L."/>
            <person name="Loftus B."/>
        </authorList>
    </citation>
    <scope>NUCLEOTIDE SEQUENCE [LARGE SCALE GENOMIC DNA]</scope>
    <source>
        <strain evidence="10 11">Neff</strain>
    </source>
</reference>
<dbReference type="KEGG" id="acan:ACA1_061630"/>
<feature type="domain" description="PARG catalytic Macro" evidence="7">
    <location>
        <begin position="509"/>
        <end position="713"/>
    </location>
</feature>
<dbReference type="PANTHER" id="PTHR12837:SF0">
    <property type="entry name" value="POLY(ADP-RIBOSE) GLYCOHYDROLASE"/>
    <property type="match status" value="1"/>
</dbReference>
<keyword evidence="11" id="KW-1185">Reference proteome</keyword>
<dbReference type="Pfam" id="PF05028">
    <property type="entry name" value="PARG_cat_C"/>
    <property type="match status" value="1"/>
</dbReference>
<feature type="domain" description="PBZ-type" evidence="8">
    <location>
        <begin position="41"/>
        <end position="65"/>
    </location>
</feature>
<keyword evidence="3 10" id="KW-0378">Hydrolase</keyword>
<evidence type="ECO:0000256" key="6">
    <source>
        <dbReference type="SAM" id="MobiDB-lite"/>
    </source>
</evidence>
<proteinExistence type="inferred from homology"/>
<feature type="compositionally biased region" description="Basic and acidic residues" evidence="6">
    <location>
        <begin position="190"/>
        <end position="216"/>
    </location>
</feature>
<feature type="active site" evidence="4">
    <location>
        <position position="558"/>
    </location>
</feature>
<evidence type="ECO:0000259" key="9">
    <source>
        <dbReference type="Pfam" id="PF20811"/>
    </source>
</evidence>
<dbReference type="GO" id="GO:0009225">
    <property type="term" value="P:nucleotide-sugar metabolic process"/>
    <property type="evidence" value="ECO:0007669"/>
    <property type="project" value="TreeGrafter"/>
</dbReference>
<evidence type="ECO:0000259" key="7">
    <source>
        <dbReference type="Pfam" id="PF05028"/>
    </source>
</evidence>
<dbReference type="GeneID" id="14917821"/>
<gene>
    <name evidence="10" type="ORF">ACA1_061630</name>
</gene>
<evidence type="ECO:0000256" key="5">
    <source>
        <dbReference type="PIRSR" id="PIRSR607724-2"/>
    </source>
</evidence>
<dbReference type="EMBL" id="KB007974">
    <property type="protein sequence ID" value="ELR17423.1"/>
    <property type="molecule type" value="Genomic_DNA"/>
</dbReference>
<evidence type="ECO:0000256" key="4">
    <source>
        <dbReference type="PIRSR" id="PIRSR607724-1"/>
    </source>
</evidence>
<dbReference type="PANTHER" id="PTHR12837">
    <property type="entry name" value="POLY ADP-RIBOSE GLYCOHYDROLASE"/>
    <property type="match status" value="1"/>
</dbReference>
<feature type="active site" evidence="4">
    <location>
        <position position="557"/>
    </location>
</feature>
<evidence type="ECO:0000256" key="1">
    <source>
        <dbReference type="ARBA" id="ARBA00009545"/>
    </source>
</evidence>
<dbReference type="GO" id="GO:0004649">
    <property type="term" value="F:poly(ADP-ribose) glycohydrolase activity"/>
    <property type="evidence" value="ECO:0007669"/>
    <property type="project" value="UniProtKB-EC"/>
</dbReference>
<evidence type="ECO:0000313" key="11">
    <source>
        <dbReference type="Proteomes" id="UP000011083"/>
    </source>
</evidence>
<evidence type="ECO:0000313" key="10">
    <source>
        <dbReference type="EMBL" id="ELR17423.1"/>
    </source>
</evidence>
<protein>
    <recommendedName>
        <fullName evidence="2">poly(ADP-ribose) glycohydrolase</fullName>
        <ecNumber evidence="2">3.2.1.143</ecNumber>
    </recommendedName>
</protein>
<dbReference type="GO" id="GO:0005975">
    <property type="term" value="P:carbohydrate metabolic process"/>
    <property type="evidence" value="ECO:0007669"/>
    <property type="project" value="InterPro"/>
</dbReference>
<dbReference type="AlphaFoldDB" id="L8GXY7"/>
<feature type="region of interest" description="Disordered" evidence="6">
    <location>
        <begin position="189"/>
        <end position="230"/>
    </location>
</feature>
<evidence type="ECO:0000256" key="3">
    <source>
        <dbReference type="ARBA" id="ARBA00022801"/>
    </source>
</evidence>
<feature type="domain" description="PARG helical" evidence="9">
    <location>
        <begin position="380"/>
        <end position="501"/>
    </location>
</feature>
<dbReference type="InterPro" id="IPR046372">
    <property type="entry name" value="PARG_cat_C"/>
</dbReference>
<feature type="compositionally biased region" description="Basic and acidic residues" evidence="6">
    <location>
        <begin position="269"/>
        <end position="285"/>
    </location>
</feature>
<dbReference type="VEuPathDB" id="AmoebaDB:ACA1_061630"/>
<dbReference type="STRING" id="1257118.L8GXY7"/>
<feature type="compositionally biased region" description="Acidic residues" evidence="6">
    <location>
        <begin position="755"/>
        <end position="764"/>
    </location>
</feature>
<dbReference type="InterPro" id="IPR019406">
    <property type="entry name" value="APLF_PBZ"/>
</dbReference>
<feature type="compositionally biased region" description="Acidic residues" evidence="6">
    <location>
        <begin position="116"/>
        <end position="130"/>
    </location>
</feature>
<evidence type="ECO:0000256" key="2">
    <source>
        <dbReference type="ARBA" id="ARBA00012255"/>
    </source>
</evidence>
<feature type="binding site" evidence="5">
    <location>
        <position position="542"/>
    </location>
    <ligand>
        <name>substrate</name>
    </ligand>
</feature>
<dbReference type="Proteomes" id="UP000011083">
    <property type="component" value="Unassembled WGS sequence"/>
</dbReference>
<feature type="active site" evidence="4">
    <location>
        <position position="539"/>
    </location>
</feature>
<dbReference type="RefSeq" id="XP_004339436.1">
    <property type="nucleotide sequence ID" value="XM_004339388.1"/>
</dbReference>
<dbReference type="Pfam" id="PF10283">
    <property type="entry name" value="zf-CCHH"/>
    <property type="match status" value="1"/>
</dbReference>
<organism evidence="10 11">
    <name type="scientific">Acanthamoeba castellanii (strain ATCC 30010 / Neff)</name>
    <dbReference type="NCBI Taxonomy" id="1257118"/>
    <lineage>
        <taxon>Eukaryota</taxon>
        <taxon>Amoebozoa</taxon>
        <taxon>Discosea</taxon>
        <taxon>Longamoebia</taxon>
        <taxon>Centramoebida</taxon>
        <taxon>Acanthamoebidae</taxon>
        <taxon>Acanthamoeba</taxon>
    </lineage>
</organism>
<sequence>MDTNQGGAEAPGEKKEVEEEEEGDTEKDEEEPQQEEEERKKPVCWFGSNCFRKSKKHLSKYAHPASTGKSSTNLLATAAGAVKQILQGKRKREESKVEGQEEQEEGGSKRLKPFEGDEEPTQPDEGEEQEAFAAVEPTLIVTEDCGDDEGPTQIIEEVVEVETTQMVVETLEATKPKLTRQFSSQMHLDAFLDKMKEREEENRDGEKQKEKQKEAGADGGGEEQEADTGGEPTQLIVTSMEGDGALPSTTTAAEDAPTLLVEMEEDNAEHEKKDQEETKPVEKAPLEAPSPDLPEGYVDAWDNENIKLPCSPQNTYRRVGTRSRRLLSRWYLIHTVLSVPMRSSLDLQEAIIAYNCTEDSKYAQYWDFSALHYFFQQLATKEEFDTFFDTTLPFIIRLALRLPELFSEPTPLLAMGEDRTLVLTQEQVACLLANGFLCTFPKQGPQKKGRKGQYPSFSFHTLFMGAGERCLPNQAAKLRCVFHYFERVAHKMPTGVVSFERRVLEDEPPWGECDTGLAELIISDDGCIEDVQEECLQIDFANKMVGGGVLGYGCIQEEIRFMINTELIASLLFTARLQDNECLLITGAERYSKYTGYAKTFRYAGDYEDQTPRDELGRRRTQVIAMDALFFGSYSIGRLAQYRLENIERELNKCYVTFSTPSIPPLDTTPVATGNWGCGAFGGFHDVKAIIQLMAAAVAGRPLRYFTFGEPGLANALKEVYAFLREKRVTVSALWEVLCDVSGEVTAYLDRSQGEGEDDEEEDNTPPMSAPQLFNLLFDRFDVTPKSPNVEDGQPTAPPAKGKEKVQNDEDDEATVEL</sequence>
<dbReference type="GO" id="GO:1990966">
    <property type="term" value="P:ATP generation from poly-ADP-D-ribose"/>
    <property type="evidence" value="ECO:0007669"/>
    <property type="project" value="TreeGrafter"/>
</dbReference>
<dbReference type="Pfam" id="PF20811">
    <property type="entry name" value="PARG_cat_N"/>
    <property type="match status" value="1"/>
</dbReference>
<comment type="similarity">
    <text evidence="1">Belongs to the poly(ADP-ribose) glycohydrolase family.</text>
</comment>